<dbReference type="AlphaFoldDB" id="B7QAQ5"/>
<keyword evidence="1" id="KW-0812">Transmembrane</keyword>
<evidence type="ECO:0000313" key="4">
    <source>
        <dbReference type="Proteomes" id="UP000001555"/>
    </source>
</evidence>
<dbReference type="EMBL" id="ABJB010200725">
    <property type="status" value="NOT_ANNOTATED_CDS"/>
    <property type="molecule type" value="Genomic_DNA"/>
</dbReference>
<evidence type="ECO:0000256" key="1">
    <source>
        <dbReference type="SAM" id="Phobius"/>
    </source>
</evidence>
<dbReference type="OrthoDB" id="6474003at2759"/>
<dbReference type="GO" id="GO:0043176">
    <property type="term" value="F:amine binding"/>
    <property type="evidence" value="ECO:0007669"/>
    <property type="project" value="InterPro"/>
</dbReference>
<reference evidence="3" key="2">
    <citation type="submission" date="2020-05" db="UniProtKB">
        <authorList>
            <consortium name="EnsemblMetazoa"/>
        </authorList>
    </citation>
    <scope>IDENTIFICATION</scope>
    <source>
        <strain evidence="3">wikel</strain>
    </source>
</reference>
<dbReference type="EMBL" id="ABJB010064104">
    <property type="status" value="NOT_ANNOTATED_CDS"/>
    <property type="molecule type" value="Genomic_DNA"/>
</dbReference>
<dbReference type="EMBL" id="ABJB010542724">
    <property type="status" value="NOT_ANNOTATED_CDS"/>
    <property type="molecule type" value="Genomic_DNA"/>
</dbReference>
<proteinExistence type="predicted"/>
<reference evidence="2 4" key="1">
    <citation type="submission" date="2008-03" db="EMBL/GenBank/DDBJ databases">
        <title>Annotation of Ixodes scapularis.</title>
        <authorList>
            <consortium name="Ixodes scapularis Genome Project Consortium"/>
            <person name="Caler E."/>
            <person name="Hannick L.I."/>
            <person name="Bidwell S."/>
            <person name="Joardar V."/>
            <person name="Thiagarajan M."/>
            <person name="Amedeo P."/>
            <person name="Galinsky K.J."/>
            <person name="Schobel S."/>
            <person name="Inman J."/>
            <person name="Hostetler J."/>
            <person name="Miller J."/>
            <person name="Hammond M."/>
            <person name="Megy K."/>
            <person name="Lawson D."/>
            <person name="Kodira C."/>
            <person name="Sutton G."/>
            <person name="Meyer J."/>
            <person name="Hill C.A."/>
            <person name="Birren B."/>
            <person name="Nene V."/>
            <person name="Collins F."/>
            <person name="Alarcon-Chaidez F."/>
            <person name="Wikel S."/>
            <person name="Strausberg R."/>
        </authorList>
    </citation>
    <scope>NUCLEOTIDE SEQUENCE [LARGE SCALE GENOMIC DNA]</scope>
    <source>
        <strain evidence="4">Wikel</strain>
        <strain evidence="2">Wikel colony</strain>
    </source>
</reference>
<dbReference type="Pfam" id="PF02098">
    <property type="entry name" value="His_binding"/>
    <property type="match status" value="1"/>
</dbReference>
<keyword evidence="1" id="KW-0472">Membrane</keyword>
<dbReference type="EnsemblMetazoa" id="ISCW013444-RA">
    <property type="protein sequence ID" value="ISCW013444-PA"/>
    <property type="gene ID" value="ISCW013444"/>
</dbReference>
<dbReference type="VEuPathDB" id="VectorBase:ISCI013444"/>
<name>B7QAQ5_IXOSC</name>
<dbReference type="EMBL" id="ABJB010813661">
    <property type="status" value="NOT_ANNOTATED_CDS"/>
    <property type="molecule type" value="Genomic_DNA"/>
</dbReference>
<dbReference type="InParanoid" id="B7QAQ5"/>
<dbReference type="SUPFAM" id="SSF50814">
    <property type="entry name" value="Lipocalins"/>
    <property type="match status" value="1"/>
</dbReference>
<dbReference type="GO" id="GO:0030682">
    <property type="term" value="P:symbiont-mediated perturbation of host defenses"/>
    <property type="evidence" value="ECO:0007669"/>
    <property type="project" value="InterPro"/>
</dbReference>
<organism>
    <name type="scientific">Ixodes scapularis</name>
    <name type="common">Black-legged tick</name>
    <name type="synonym">Deer tick</name>
    <dbReference type="NCBI Taxonomy" id="6945"/>
    <lineage>
        <taxon>Eukaryota</taxon>
        <taxon>Metazoa</taxon>
        <taxon>Ecdysozoa</taxon>
        <taxon>Arthropoda</taxon>
        <taxon>Chelicerata</taxon>
        <taxon>Arachnida</taxon>
        <taxon>Acari</taxon>
        <taxon>Parasitiformes</taxon>
        <taxon>Ixodida</taxon>
        <taxon>Ixodoidea</taxon>
        <taxon>Ixodidae</taxon>
        <taxon>Ixodinae</taxon>
        <taxon>Ixodes</taxon>
    </lineage>
</organism>
<feature type="transmembrane region" description="Helical" evidence="1">
    <location>
        <begin position="6"/>
        <end position="28"/>
    </location>
</feature>
<dbReference type="VEuPathDB" id="VectorBase:ISCW013444"/>
<dbReference type="EMBL" id="ABJB010627297">
    <property type="status" value="NOT_ANNOTATED_CDS"/>
    <property type="molecule type" value="Genomic_DNA"/>
</dbReference>
<dbReference type="EMBL" id="ABJB010841030">
    <property type="status" value="NOT_ANNOTATED_CDS"/>
    <property type="molecule type" value="Genomic_DNA"/>
</dbReference>
<dbReference type="InterPro" id="IPR012674">
    <property type="entry name" value="Calycin"/>
</dbReference>
<keyword evidence="1" id="KW-1133">Transmembrane helix</keyword>
<dbReference type="SMR" id="B7QAQ5"/>
<dbReference type="EMBL" id="DS896465">
    <property type="protein sequence ID" value="EEC15927.1"/>
    <property type="molecule type" value="Genomic_DNA"/>
</dbReference>
<protein>
    <submittedName>
        <fullName evidence="2 3">Uncharacterized protein</fullName>
    </submittedName>
</protein>
<evidence type="ECO:0000313" key="3">
    <source>
        <dbReference type="EnsemblMetazoa" id="ISCW013444-PA"/>
    </source>
</evidence>
<feature type="non-terminal residue" evidence="2">
    <location>
        <position position="1"/>
    </location>
</feature>
<accession>B7QAQ5</accession>
<dbReference type="Gene3D" id="2.40.128.20">
    <property type="match status" value="1"/>
</dbReference>
<dbReference type="InterPro" id="IPR002970">
    <property type="entry name" value="Tick_his-bd"/>
</dbReference>
<gene>
    <name evidence="2" type="ORF">IscW_ISCW013444</name>
</gene>
<sequence length="190" mass="21279">TVGSSAANMLRVVALASFLVVVAGVSYLERRPELGVFQDEEKCFPYTGTWHAKYRNFEHDKYFGATTKCVRVSHKETFKNGSTVHRVEVGSTVKVVIKIKLVSSEGYTHKNTLHVSLKDLEEVSVDVSAAYIDCNVCKVLRHTYISKTACSVLLPATQLHQPNTVCDFVYDLLCGTEKYQIYDDSCKTQN</sequence>
<evidence type="ECO:0000313" key="2">
    <source>
        <dbReference type="EMBL" id="EEC15927.1"/>
    </source>
</evidence>
<keyword evidence="4" id="KW-1185">Reference proteome</keyword>
<dbReference type="Proteomes" id="UP000001555">
    <property type="component" value="Unassembled WGS sequence"/>
</dbReference>
<dbReference type="HOGENOM" id="CLU_115566_0_0_1"/>
<dbReference type="PaxDb" id="6945-B7QAQ5"/>
<dbReference type="VEuPathDB" id="VectorBase:ISCP_018335"/>